<dbReference type="SUPFAM" id="SSF82866">
    <property type="entry name" value="Multidrug efflux transporter AcrB transmembrane domain"/>
    <property type="match status" value="2"/>
</dbReference>
<dbReference type="Gene3D" id="3.30.70.1430">
    <property type="entry name" value="Multidrug efflux transporter AcrB pore domain"/>
    <property type="match status" value="1"/>
</dbReference>
<feature type="transmembrane region" description="Helical" evidence="2">
    <location>
        <begin position="1111"/>
        <end position="1130"/>
    </location>
</feature>
<feature type="transmembrane region" description="Helical" evidence="2">
    <location>
        <begin position="628"/>
        <end position="646"/>
    </location>
</feature>
<dbReference type="InterPro" id="IPR001036">
    <property type="entry name" value="Acrflvin-R"/>
</dbReference>
<dbReference type="SUPFAM" id="SSF82693">
    <property type="entry name" value="Multidrug efflux transporter AcrB pore domain, PN1, PN2, PC1 and PC2 subdomains"/>
    <property type="match status" value="2"/>
</dbReference>
<feature type="transmembrane region" description="Helical" evidence="2">
    <location>
        <begin position="1267"/>
        <end position="1291"/>
    </location>
</feature>
<feature type="region of interest" description="Disordered" evidence="1">
    <location>
        <begin position="1300"/>
        <end position="1342"/>
    </location>
</feature>
<feature type="transmembrane region" description="Helical" evidence="2">
    <location>
        <begin position="1185"/>
        <end position="1209"/>
    </location>
</feature>
<keyword evidence="2" id="KW-1133">Transmembrane helix</keyword>
<feature type="transmembrane region" description="Helical" evidence="2">
    <location>
        <begin position="433"/>
        <end position="453"/>
    </location>
</feature>
<organism evidence="3 4">
    <name type="scientific">Enhygromyxa salina</name>
    <dbReference type="NCBI Taxonomy" id="215803"/>
    <lineage>
        <taxon>Bacteria</taxon>
        <taxon>Pseudomonadati</taxon>
        <taxon>Myxococcota</taxon>
        <taxon>Polyangia</taxon>
        <taxon>Nannocystales</taxon>
        <taxon>Nannocystaceae</taxon>
        <taxon>Enhygromyxa</taxon>
    </lineage>
</organism>
<dbReference type="RefSeq" id="WP_258183084.1">
    <property type="nucleotide sequence ID" value="NZ_PVNK01000275.1"/>
</dbReference>
<feature type="transmembrane region" description="Helical" evidence="2">
    <location>
        <begin position="727"/>
        <end position="747"/>
    </location>
</feature>
<evidence type="ECO:0000256" key="1">
    <source>
        <dbReference type="SAM" id="MobiDB-lite"/>
    </source>
</evidence>
<feature type="region of interest" description="Disordered" evidence="1">
    <location>
        <begin position="489"/>
        <end position="522"/>
    </location>
</feature>
<dbReference type="PANTHER" id="PTHR32063">
    <property type="match status" value="1"/>
</dbReference>
<dbReference type="InterPro" id="IPR027463">
    <property type="entry name" value="AcrB_DN_DC_subdom"/>
</dbReference>
<feature type="transmembrane region" description="Helical" evidence="2">
    <location>
        <begin position="573"/>
        <end position="594"/>
    </location>
</feature>
<dbReference type="GO" id="GO:0042910">
    <property type="term" value="F:xenobiotic transmembrane transporter activity"/>
    <property type="evidence" value="ECO:0007669"/>
    <property type="project" value="TreeGrafter"/>
</dbReference>
<feature type="transmembrane region" description="Helical" evidence="2">
    <location>
        <begin position="57"/>
        <end position="78"/>
    </location>
</feature>
<dbReference type="PANTHER" id="PTHR32063:SF19">
    <property type="entry name" value="CATION EFFLUX SYSTEM PROTEIN CUSA"/>
    <property type="match status" value="1"/>
</dbReference>
<dbReference type="Proteomes" id="UP000237968">
    <property type="component" value="Unassembled WGS sequence"/>
</dbReference>
<feature type="transmembrane region" description="Helical" evidence="2">
    <location>
        <begin position="410"/>
        <end position="426"/>
    </location>
</feature>
<feature type="compositionally biased region" description="Low complexity" evidence="1">
    <location>
        <begin position="1300"/>
        <end position="1313"/>
    </location>
</feature>
<accession>A0A2S9XCQ7</accession>
<feature type="transmembrane region" description="Helical" evidence="2">
    <location>
        <begin position="690"/>
        <end position="715"/>
    </location>
</feature>
<protein>
    <submittedName>
        <fullName evidence="3">Cation efflux system protein CusA</fullName>
    </submittedName>
</protein>
<gene>
    <name evidence="3" type="primary">cusA</name>
    <name evidence="3" type="ORF">ENSA5_63130</name>
</gene>
<comment type="caution">
    <text evidence="3">The sequence shown here is derived from an EMBL/GenBank/DDBJ whole genome shotgun (WGS) entry which is preliminary data.</text>
</comment>
<evidence type="ECO:0000313" key="3">
    <source>
        <dbReference type="EMBL" id="PRP90642.1"/>
    </source>
</evidence>
<keyword evidence="4" id="KW-1185">Reference proteome</keyword>
<dbReference type="Gene3D" id="1.20.1640.10">
    <property type="entry name" value="Multidrug efflux transporter AcrB transmembrane domain"/>
    <property type="match status" value="3"/>
</dbReference>
<dbReference type="Pfam" id="PF00873">
    <property type="entry name" value="ACR_tran"/>
    <property type="match status" value="2"/>
</dbReference>
<dbReference type="PRINTS" id="PR00702">
    <property type="entry name" value="ACRIFLAVINRP"/>
</dbReference>
<sequence>MSEPGQPGQAGQPGASISGEIESLDLALELDDPAPGDARTHDSAWAKVLGYFVANRLAVFVFVLLVAAAGVWASPFAWDTGALPRSPVPVDAIPDIGENQQIVFTEWPGRSPRDIEDQITYPLTTALLGISGVETVRSASAFGFSTIYVIFDDEVEFYWSRSRVLEKLASLPAGTVPEGVSPRLGPDATALGQVFWYTLEGHDPETGELVGGWDLHELRSVQDWTVRFALQSVSGVSEVASVGGYVREYQVDVDPEALRAQRVTLDQVARAVGGSNLDVGARTLEINRVEYLIRSIGFIEELRDIEEAVVVTREHTPIRVRDVARVSVGPAQRRGALDDAGAEVVGGVVVARFGANPLETIDAVKQRVAEIQPGLPRKTLADGRTSQVTLVPFYDRTELIHETLDTLSTALWQEILVTIIVVLILLRDIRSSLLISAMLPLGVLATFVVMKLTGVDANVMALGGVAIAIGTMVDIGIVLTENIAARLEGHDNSGGGPGLPREGSGEGRERSERPGGGGSPTSLRARVVRRAAAEVAPAVVTSVLTTVVSFLPVFGLTAAESRLFTPLALTKTYAMLGALGLSLLVLPGLALVIMRRRPSAPPGRRVLGSILRLVHLRDWVLAGLGLALVVFVHVGAGALVLAMAGFRLARPLLPARAVAVGAVVENVLAVVVVGLALTRSWLPLGPEPGVAANVVFVGTIVGVVVLSLRAFMWFYPALLRVFLAHKLAFLAAPALVVLLGLTVWLGAGRVFAVVIADDEAERGALATALVDAAPGFGREYMPPFDEGAFLYMPTTMPHASLGQALEMLQGIDAAIAAIPEVDRVVGKLGRVDSALDPAPVSMIETVITYVPEYRLEPDGTRVRQWREHIRTTRDIWDEIVAAAQMPGVTSAPVLMPINARIVMLQSGMRAPMGVKIAGPDLASIERFGFDLEQVLREVPQLRSETVFADRVVGKPYIEIVLDRREIAHQGLTVAEVQHQLQVALGGMVLTRTVEGRERYGVRVRYMREDRDSLPAIERLPVAVAGQDPILLEQLAEIRYVRGPQVIKAEDTFATSYVLFDRVPEVAEVEAVEAARAHIEAALAAGELELPDGVSYRFAGSYENQLRSEARLVVLIPIALALVFMLLHLRFRRVAVSLMIYTAVAVAVAGGFLLLWAWGRPGFLDFEVLGTNMRALLGVGPINLSVAVWIGVIALIGIATDDGVVMATYLTQRFEHARPRTVREIRERTVEAGKRRVRPCLMTTATTLLALMPVVASQGRGGDVMAPMAVPILGGMSIELLTLFVVPVLWCASEEWKLARAQRASAGARRPQPSVRVGEAREPEPREGSKLDPKAREDEQEET</sequence>
<feature type="compositionally biased region" description="Basic and acidic residues" evidence="1">
    <location>
        <begin position="1317"/>
        <end position="1336"/>
    </location>
</feature>
<dbReference type="SUPFAM" id="SSF82714">
    <property type="entry name" value="Multidrug efflux transporter AcrB TolC docking domain, DN and DC subdomains"/>
    <property type="match status" value="2"/>
</dbReference>
<dbReference type="EMBL" id="PVNK01000275">
    <property type="protein sequence ID" value="PRP90642.1"/>
    <property type="molecule type" value="Genomic_DNA"/>
</dbReference>
<keyword evidence="2" id="KW-0472">Membrane</keyword>
<feature type="compositionally biased region" description="Basic and acidic residues" evidence="1">
    <location>
        <begin position="503"/>
        <end position="513"/>
    </location>
</feature>
<dbReference type="Gene3D" id="3.30.70.1320">
    <property type="entry name" value="Multidrug efflux transporter AcrB pore domain like"/>
    <property type="match status" value="1"/>
</dbReference>
<feature type="transmembrane region" description="Helical" evidence="2">
    <location>
        <begin position="1137"/>
        <end position="1158"/>
    </location>
</feature>
<feature type="transmembrane region" description="Helical" evidence="2">
    <location>
        <begin position="459"/>
        <end position="479"/>
    </location>
</feature>
<reference evidence="3 4" key="1">
    <citation type="submission" date="2018-03" db="EMBL/GenBank/DDBJ databases">
        <title>Draft Genome Sequences of the Obligatory Marine Myxobacteria Enhygromyxa salina SWB005.</title>
        <authorList>
            <person name="Poehlein A."/>
            <person name="Moghaddam J.A."/>
            <person name="Harms H."/>
            <person name="Alanjari M."/>
            <person name="Koenig G.M."/>
            <person name="Daniel R."/>
            <person name="Schaeberle T.F."/>
        </authorList>
    </citation>
    <scope>NUCLEOTIDE SEQUENCE [LARGE SCALE GENOMIC DNA]</scope>
    <source>
        <strain evidence="3 4">SWB005</strain>
    </source>
</reference>
<feature type="transmembrane region" description="Helical" evidence="2">
    <location>
        <begin position="531"/>
        <end position="553"/>
    </location>
</feature>
<keyword evidence="2" id="KW-0812">Transmembrane</keyword>
<dbReference type="Gene3D" id="3.30.2090.10">
    <property type="entry name" value="Multidrug efflux transporter AcrB TolC docking domain, DN and DC subdomains"/>
    <property type="match status" value="2"/>
</dbReference>
<dbReference type="GO" id="GO:0005886">
    <property type="term" value="C:plasma membrane"/>
    <property type="evidence" value="ECO:0007669"/>
    <property type="project" value="TreeGrafter"/>
</dbReference>
<proteinExistence type="predicted"/>
<feature type="transmembrane region" description="Helical" evidence="2">
    <location>
        <begin position="658"/>
        <end position="678"/>
    </location>
</feature>
<evidence type="ECO:0000256" key="2">
    <source>
        <dbReference type="SAM" id="Phobius"/>
    </source>
</evidence>
<evidence type="ECO:0000313" key="4">
    <source>
        <dbReference type="Proteomes" id="UP000237968"/>
    </source>
</evidence>
<name>A0A2S9XCQ7_9BACT</name>